<dbReference type="Gene3D" id="1.10.357.10">
    <property type="entry name" value="Tetracycline Repressor, domain 2"/>
    <property type="match status" value="1"/>
</dbReference>
<dbReference type="SUPFAM" id="SSF48498">
    <property type="entry name" value="Tetracyclin repressor-like, C-terminal domain"/>
    <property type="match status" value="1"/>
</dbReference>
<feature type="DNA-binding region" description="H-T-H motif" evidence="4">
    <location>
        <begin position="33"/>
        <end position="52"/>
    </location>
</feature>
<dbReference type="PRINTS" id="PR00455">
    <property type="entry name" value="HTHTETR"/>
</dbReference>
<dbReference type="Gene3D" id="1.10.10.60">
    <property type="entry name" value="Homeodomain-like"/>
    <property type="match status" value="1"/>
</dbReference>
<dbReference type="InterPro" id="IPR023772">
    <property type="entry name" value="DNA-bd_HTH_TetR-type_CS"/>
</dbReference>
<evidence type="ECO:0000259" key="5">
    <source>
        <dbReference type="PROSITE" id="PS50977"/>
    </source>
</evidence>
<dbReference type="SUPFAM" id="SSF46689">
    <property type="entry name" value="Homeodomain-like"/>
    <property type="match status" value="1"/>
</dbReference>
<dbReference type="RefSeq" id="WP_185732591.1">
    <property type="nucleotide sequence ID" value="NZ_BHYK01000004.1"/>
</dbReference>
<evidence type="ECO:0000256" key="3">
    <source>
        <dbReference type="ARBA" id="ARBA00023163"/>
    </source>
</evidence>
<keyword evidence="7" id="KW-1185">Reference proteome</keyword>
<dbReference type="InterPro" id="IPR009057">
    <property type="entry name" value="Homeodomain-like_sf"/>
</dbReference>
<evidence type="ECO:0000313" key="6">
    <source>
        <dbReference type="EMBL" id="GCD09307.1"/>
    </source>
</evidence>
<dbReference type="InterPro" id="IPR036271">
    <property type="entry name" value="Tet_transcr_reg_TetR-rel_C_sf"/>
</dbReference>
<protein>
    <submittedName>
        <fullName evidence="6">TetR family transcriptional regulator</fullName>
    </submittedName>
</protein>
<keyword evidence="2 4" id="KW-0238">DNA-binding</keyword>
<dbReference type="InterPro" id="IPR041612">
    <property type="entry name" value="YfiR_C"/>
</dbReference>
<evidence type="ECO:0000313" key="7">
    <source>
        <dbReference type="Proteomes" id="UP000287872"/>
    </source>
</evidence>
<reference evidence="6 7" key="1">
    <citation type="submission" date="2018-11" db="EMBL/GenBank/DDBJ databases">
        <title>Genome sequencing and assembly of Clostridium tagluense strain A121.</title>
        <authorList>
            <person name="Murakami T."/>
            <person name="Segawa T."/>
            <person name="Shcherbakova V.A."/>
            <person name="Mori H."/>
            <person name="Yoshimura Y."/>
        </authorList>
    </citation>
    <scope>NUCLEOTIDE SEQUENCE [LARGE SCALE GENOMIC DNA]</scope>
    <source>
        <strain evidence="6 7">A121</strain>
    </source>
</reference>
<dbReference type="Pfam" id="PF00440">
    <property type="entry name" value="TetR_N"/>
    <property type="match status" value="1"/>
</dbReference>
<dbReference type="PANTHER" id="PTHR47506">
    <property type="entry name" value="TRANSCRIPTIONAL REGULATORY PROTEIN"/>
    <property type="match status" value="1"/>
</dbReference>
<keyword evidence="1" id="KW-0805">Transcription regulation</keyword>
<accession>A0A401UID7</accession>
<organism evidence="6 7">
    <name type="scientific">Clostridium tagluense</name>
    <dbReference type="NCBI Taxonomy" id="360422"/>
    <lineage>
        <taxon>Bacteria</taxon>
        <taxon>Bacillati</taxon>
        <taxon>Bacillota</taxon>
        <taxon>Clostridia</taxon>
        <taxon>Eubacteriales</taxon>
        <taxon>Clostridiaceae</taxon>
        <taxon>Clostridium</taxon>
    </lineage>
</organism>
<evidence type="ECO:0000256" key="2">
    <source>
        <dbReference type="ARBA" id="ARBA00023125"/>
    </source>
</evidence>
<dbReference type="GO" id="GO:0003677">
    <property type="term" value="F:DNA binding"/>
    <property type="evidence" value="ECO:0007669"/>
    <property type="project" value="UniProtKB-UniRule"/>
</dbReference>
<dbReference type="Pfam" id="PF17922">
    <property type="entry name" value="TetR_C_17"/>
    <property type="match status" value="1"/>
</dbReference>
<comment type="caution">
    <text evidence="6">The sequence shown here is derived from an EMBL/GenBank/DDBJ whole genome shotgun (WGS) entry which is preliminary data.</text>
</comment>
<evidence type="ECO:0000256" key="1">
    <source>
        <dbReference type="ARBA" id="ARBA00023015"/>
    </source>
</evidence>
<dbReference type="EMBL" id="BHYK01000004">
    <property type="protein sequence ID" value="GCD09307.1"/>
    <property type="molecule type" value="Genomic_DNA"/>
</dbReference>
<dbReference type="Proteomes" id="UP000287872">
    <property type="component" value="Unassembled WGS sequence"/>
</dbReference>
<sequence>MPKISSEKFQLRKLEIIDKAFEVFSSKGYSQSSMEDIVKHSGISKGGLYTYFKSKEEIFLAIAQQRFQMRSNVLHEMTDIESASQKVTLYLRWFLDSLETESVCMGIRFTTEFWSIMSRSTCKNEIAQVRYKKFEEDLQQLLLEGIQNGEFRQNLNTKSAVYLIITSLDGVGFTDAVMGIKINEATISEYINMILNYLRG</sequence>
<dbReference type="PANTHER" id="PTHR47506:SF6">
    <property type="entry name" value="HTH-TYPE TRANSCRIPTIONAL REPRESSOR NEMR"/>
    <property type="match status" value="1"/>
</dbReference>
<feature type="domain" description="HTH tetR-type" evidence="5">
    <location>
        <begin position="10"/>
        <end position="70"/>
    </location>
</feature>
<proteinExistence type="predicted"/>
<keyword evidence="3" id="KW-0804">Transcription</keyword>
<dbReference type="PROSITE" id="PS01081">
    <property type="entry name" value="HTH_TETR_1"/>
    <property type="match status" value="1"/>
</dbReference>
<dbReference type="AlphaFoldDB" id="A0A401UID7"/>
<name>A0A401UID7_9CLOT</name>
<gene>
    <name evidence="6" type="ORF">Ctaglu_09300</name>
</gene>
<dbReference type="PROSITE" id="PS50977">
    <property type="entry name" value="HTH_TETR_2"/>
    <property type="match status" value="1"/>
</dbReference>
<evidence type="ECO:0000256" key="4">
    <source>
        <dbReference type="PROSITE-ProRule" id="PRU00335"/>
    </source>
</evidence>
<dbReference type="InterPro" id="IPR001647">
    <property type="entry name" value="HTH_TetR"/>
</dbReference>